<reference evidence="7 8" key="1">
    <citation type="submission" date="2019-03" db="EMBL/GenBank/DDBJ databases">
        <title>Rhodosporidium diobovatum UCD-FST 08-225 genome sequencing, assembly, and annotation.</title>
        <authorList>
            <person name="Fakankun I.U."/>
            <person name="Fristensky B."/>
            <person name="Levin D.B."/>
        </authorList>
    </citation>
    <scope>NUCLEOTIDE SEQUENCE [LARGE SCALE GENOMIC DNA]</scope>
    <source>
        <strain evidence="7 8">UCD-FST 08-225</strain>
    </source>
</reference>
<sequence>PSPHRNTEGQLAMDSMNQTKPSNLYCCAGDGVATTCTFPARSDGGPDIATKGQNPGAAVQQQGLRAYVRDTAQEFPFVSLSSLSPATHDNDNAPPAYSSIFPPSPPLSATSSSPSDSFILGRFANAVNGKSAAAPALLTPPAEEESRAALSLAPAAAALAAPQLLADVFPSHASVHQLPAQSVDLSDLVGAGWQGAAVDNPVAGTRTLYVGGGQLSDVELRESIIAVLERAEEELGCSGVVLALERGTPDLSNVVHQLMYLGCVVASDHEQTGAPNAEYILLGMDV</sequence>
<evidence type="ECO:0000256" key="3">
    <source>
        <dbReference type="ARBA" id="ARBA00011486"/>
    </source>
</evidence>
<dbReference type="PANTHER" id="PTHR10279:SF10">
    <property type="entry name" value="ORNITHINE DECARBOXYLASE ANTIZYME"/>
    <property type="match status" value="1"/>
</dbReference>
<evidence type="ECO:0000313" key="7">
    <source>
        <dbReference type="EMBL" id="TNY20824.1"/>
    </source>
</evidence>
<keyword evidence="8" id="KW-1185">Reference proteome</keyword>
<proteinExistence type="inferred from homology"/>
<dbReference type="PANTHER" id="PTHR10279">
    <property type="entry name" value="ORNITHINE DECARBOXYLASE ANTIZYME"/>
    <property type="match status" value="1"/>
</dbReference>
<dbReference type="GO" id="GO:0005737">
    <property type="term" value="C:cytoplasm"/>
    <property type="evidence" value="ECO:0007669"/>
    <property type="project" value="TreeGrafter"/>
</dbReference>
<dbReference type="AlphaFoldDB" id="A0A5C5FXR5"/>
<name>A0A5C5FXR5_9BASI</name>
<dbReference type="EMBL" id="SOZI01000057">
    <property type="protein sequence ID" value="TNY20824.1"/>
    <property type="molecule type" value="Genomic_DNA"/>
</dbReference>
<evidence type="ECO:0000256" key="2">
    <source>
        <dbReference type="ARBA" id="ARBA00008796"/>
    </source>
</evidence>
<evidence type="ECO:0000256" key="5">
    <source>
        <dbReference type="ARBA" id="ARBA00022758"/>
    </source>
</evidence>
<protein>
    <recommendedName>
        <fullName evidence="4">Ornithine decarboxylase antizyme</fullName>
    </recommendedName>
</protein>
<dbReference type="InterPro" id="IPR002993">
    <property type="entry name" value="ODC_AZ"/>
</dbReference>
<dbReference type="GO" id="GO:0045732">
    <property type="term" value="P:positive regulation of protein catabolic process"/>
    <property type="evidence" value="ECO:0007669"/>
    <property type="project" value="TreeGrafter"/>
</dbReference>
<evidence type="ECO:0000256" key="1">
    <source>
        <dbReference type="ARBA" id="ARBA00002307"/>
    </source>
</evidence>
<accession>A0A5C5FXR5</accession>
<feature type="region of interest" description="Disordered" evidence="6">
    <location>
        <begin position="86"/>
        <end position="113"/>
    </location>
</feature>
<evidence type="ECO:0000256" key="6">
    <source>
        <dbReference type="SAM" id="MobiDB-lite"/>
    </source>
</evidence>
<dbReference type="InterPro" id="IPR016181">
    <property type="entry name" value="Acyl_CoA_acyltransferase"/>
</dbReference>
<feature type="non-terminal residue" evidence="7">
    <location>
        <position position="1"/>
    </location>
</feature>
<dbReference type="OrthoDB" id="5959761at2759"/>
<dbReference type="GO" id="GO:0075523">
    <property type="term" value="P:viral translational frameshifting"/>
    <property type="evidence" value="ECO:0007669"/>
    <property type="project" value="UniProtKB-KW"/>
</dbReference>
<dbReference type="Proteomes" id="UP000311382">
    <property type="component" value="Unassembled WGS sequence"/>
</dbReference>
<comment type="similarity">
    <text evidence="2">Belongs to the ODC antizyme family.</text>
</comment>
<evidence type="ECO:0000256" key="4">
    <source>
        <dbReference type="ARBA" id="ARBA00017712"/>
    </source>
</evidence>
<organism evidence="7 8">
    <name type="scientific">Rhodotorula diobovata</name>
    <dbReference type="NCBI Taxonomy" id="5288"/>
    <lineage>
        <taxon>Eukaryota</taxon>
        <taxon>Fungi</taxon>
        <taxon>Dikarya</taxon>
        <taxon>Basidiomycota</taxon>
        <taxon>Pucciniomycotina</taxon>
        <taxon>Microbotryomycetes</taxon>
        <taxon>Sporidiobolales</taxon>
        <taxon>Sporidiobolaceae</taxon>
        <taxon>Rhodotorula</taxon>
    </lineage>
</organism>
<gene>
    <name evidence="7" type="ORF">DMC30DRAFT_351703</name>
</gene>
<dbReference type="InterPro" id="IPR038581">
    <property type="entry name" value="ODC_AZ_sf"/>
</dbReference>
<comment type="caution">
    <text evidence="7">The sequence shown here is derived from an EMBL/GenBank/DDBJ whole genome shotgun (WGS) entry which is preliminary data.</text>
</comment>
<dbReference type="GO" id="GO:0008073">
    <property type="term" value="F:ornithine decarboxylase inhibitor activity"/>
    <property type="evidence" value="ECO:0007669"/>
    <property type="project" value="InterPro"/>
</dbReference>
<dbReference type="Gene3D" id="3.40.630.60">
    <property type="match status" value="1"/>
</dbReference>
<dbReference type="GO" id="GO:0005634">
    <property type="term" value="C:nucleus"/>
    <property type="evidence" value="ECO:0007669"/>
    <property type="project" value="TreeGrafter"/>
</dbReference>
<evidence type="ECO:0000313" key="8">
    <source>
        <dbReference type="Proteomes" id="UP000311382"/>
    </source>
</evidence>
<dbReference type="Pfam" id="PF02100">
    <property type="entry name" value="ODC_AZ"/>
    <property type="match status" value="1"/>
</dbReference>
<comment type="function">
    <text evidence="1">Ornithine decarboxylase (ODC) antizyme protein that negatively regulates ODC activity and intracellular polyamine biosynthesis in response to increased intracellular polyamine levels. Binds to ODC monomers, inhibiting the assembly of the functional ODC homodimer, and targets the monomers for ubiquitin-independent proteolytic destruction by the 26S proteasome.</text>
</comment>
<keyword evidence="5" id="KW-0688">Ribosomal frameshifting</keyword>
<dbReference type="SUPFAM" id="SSF55729">
    <property type="entry name" value="Acyl-CoA N-acyltransferases (Nat)"/>
    <property type="match status" value="1"/>
</dbReference>
<comment type="subunit">
    <text evidence="3">Interacts with ODC and thereby sterically blocks ODC homodimerization.</text>
</comment>